<feature type="region of interest" description="Disordered" evidence="1">
    <location>
        <begin position="1"/>
        <end position="74"/>
    </location>
</feature>
<proteinExistence type="predicted"/>
<evidence type="ECO:0000313" key="2">
    <source>
        <dbReference type="EMBL" id="GFE52092.1"/>
    </source>
</evidence>
<feature type="compositionally biased region" description="Polar residues" evidence="1">
    <location>
        <begin position="132"/>
        <end position="142"/>
    </location>
</feature>
<name>A0A640VWR8_9RHOB</name>
<feature type="region of interest" description="Disordered" evidence="1">
    <location>
        <begin position="116"/>
        <end position="145"/>
    </location>
</feature>
<accession>A0A640VWR8</accession>
<dbReference type="Proteomes" id="UP000436522">
    <property type="component" value="Unassembled WGS sequence"/>
</dbReference>
<evidence type="ECO:0000256" key="1">
    <source>
        <dbReference type="SAM" id="MobiDB-lite"/>
    </source>
</evidence>
<dbReference type="EMBL" id="BLIV01000009">
    <property type="protein sequence ID" value="GFE52092.1"/>
    <property type="molecule type" value="Genomic_DNA"/>
</dbReference>
<keyword evidence="3" id="KW-1185">Reference proteome</keyword>
<evidence type="ECO:0000313" key="3">
    <source>
        <dbReference type="Proteomes" id="UP000436522"/>
    </source>
</evidence>
<gene>
    <name evidence="2" type="ORF">So717_38450</name>
</gene>
<organism evidence="2 3">
    <name type="scientific">Roseobacter cerasinus</name>
    <dbReference type="NCBI Taxonomy" id="2602289"/>
    <lineage>
        <taxon>Bacteria</taxon>
        <taxon>Pseudomonadati</taxon>
        <taxon>Pseudomonadota</taxon>
        <taxon>Alphaproteobacteria</taxon>
        <taxon>Rhodobacterales</taxon>
        <taxon>Roseobacteraceae</taxon>
        <taxon>Roseobacter</taxon>
    </lineage>
</organism>
<dbReference type="AlphaFoldDB" id="A0A640VWR8"/>
<comment type="caution">
    <text evidence="2">The sequence shown here is derived from an EMBL/GenBank/DDBJ whole genome shotgun (WGS) entry which is preliminary data.</text>
</comment>
<protein>
    <submittedName>
        <fullName evidence="2">Glycerol-3-phosphate dehydrogenase</fullName>
    </submittedName>
</protein>
<sequence>MSSVQRLVSDAGAKDVGATPPDKPDVLILSPEQRVRRPGVLRLGPDAAVHVPTPGSDGPSENKPPVSEARSPALDALSQKIALLEVEIAKTAGQWEPDGTGGDDYAGTETADMTWPEEDAAEAPASGAVQAGRSQELTTPQDDQVLDEETLQRMISEILRAELQGEMGERITQNLRKMVRREIQRALSTRDLG</sequence>
<reference evidence="2 3" key="1">
    <citation type="submission" date="2019-12" db="EMBL/GenBank/DDBJ databases">
        <title>Roseobacter cerasinus sp. nov., isolated from seawater around aquaculture.</title>
        <authorList>
            <person name="Muramatsu S."/>
            <person name="Takabe Y."/>
            <person name="Mori K."/>
            <person name="Takaichi S."/>
            <person name="Hanada S."/>
        </authorList>
    </citation>
    <scope>NUCLEOTIDE SEQUENCE [LARGE SCALE GENOMIC DNA]</scope>
    <source>
        <strain evidence="2 3">AI77</strain>
    </source>
</reference>